<evidence type="ECO:0000313" key="2">
    <source>
        <dbReference type="Proteomes" id="UP001404104"/>
    </source>
</evidence>
<dbReference type="RefSeq" id="WP_345865215.1">
    <property type="nucleotide sequence ID" value="NZ_JBDIMF010000005.1"/>
</dbReference>
<gene>
    <name evidence="1" type="ORF">ABC969_11860</name>
</gene>
<dbReference type="PIRSF" id="PIRSF028744">
    <property type="entry name" value="Addict_mod_HI1419"/>
    <property type="match status" value="1"/>
</dbReference>
<dbReference type="PANTHER" id="PTHR41791:SF1">
    <property type="entry name" value="SSL7039 PROTEIN"/>
    <property type="match status" value="1"/>
</dbReference>
<dbReference type="PANTHER" id="PTHR41791">
    <property type="entry name" value="SSL7039 PROTEIN"/>
    <property type="match status" value="1"/>
</dbReference>
<name>A0ABU9XU92_9SPHN</name>
<dbReference type="EMBL" id="JBDIMF010000005">
    <property type="protein sequence ID" value="MEN2787111.1"/>
    <property type="molecule type" value="Genomic_DNA"/>
</dbReference>
<dbReference type="NCBIfam" id="TIGR02683">
    <property type="entry name" value="upstrm_HI1419"/>
    <property type="match status" value="1"/>
</dbReference>
<comment type="caution">
    <text evidence="1">The sequence shown here is derived from an EMBL/GenBank/DDBJ whole genome shotgun (WGS) entry which is preliminary data.</text>
</comment>
<protein>
    <submittedName>
        <fullName evidence="1">Type II toxin-antitoxin system RelE/ParE family toxin</fullName>
    </submittedName>
</protein>
<reference evidence="1 2" key="1">
    <citation type="submission" date="2024-05" db="EMBL/GenBank/DDBJ databases">
        <authorList>
            <person name="Liu Q."/>
            <person name="Xin Y.-H."/>
        </authorList>
    </citation>
    <scope>NUCLEOTIDE SEQUENCE [LARGE SCALE GENOMIC DNA]</scope>
    <source>
        <strain evidence="1 2">CGMCC 1.15349</strain>
    </source>
</reference>
<keyword evidence="2" id="KW-1185">Reference proteome</keyword>
<dbReference type="InterPro" id="IPR014056">
    <property type="entry name" value="TypeIITA-like_toxin_pred"/>
</dbReference>
<proteinExistence type="predicted"/>
<organism evidence="1 2">
    <name type="scientific">Sphingomonas qilianensis</name>
    <dbReference type="NCBI Taxonomy" id="1736690"/>
    <lineage>
        <taxon>Bacteria</taxon>
        <taxon>Pseudomonadati</taxon>
        <taxon>Pseudomonadota</taxon>
        <taxon>Alphaproteobacteria</taxon>
        <taxon>Sphingomonadales</taxon>
        <taxon>Sphingomonadaceae</taxon>
        <taxon>Sphingomonas</taxon>
    </lineage>
</organism>
<sequence>MIRPLQIRQTQVFARWYAGLRDTRAKAHIVARLDRLSLGHIGDAKSVGSGVSELRIHYGPGYRLYFTRVGEQLVLLVCGGDKTSQRADIAQAHKLVAAWEPDDDA</sequence>
<dbReference type="Proteomes" id="UP001404104">
    <property type="component" value="Unassembled WGS sequence"/>
</dbReference>
<evidence type="ECO:0000313" key="1">
    <source>
        <dbReference type="EMBL" id="MEN2787111.1"/>
    </source>
</evidence>
<accession>A0ABU9XU92</accession>